<dbReference type="PANTHER" id="PTHR30483">
    <property type="entry name" value="LEUCINE-SPECIFIC-BINDING PROTEIN"/>
    <property type="match status" value="1"/>
</dbReference>
<comment type="similarity">
    <text evidence="1">Belongs to the leucine-binding protein family.</text>
</comment>
<keyword evidence="2 4" id="KW-0732">Signal</keyword>
<dbReference type="InterPro" id="IPR028082">
    <property type="entry name" value="Peripla_BP_I"/>
</dbReference>
<evidence type="ECO:0000256" key="2">
    <source>
        <dbReference type="ARBA" id="ARBA00022729"/>
    </source>
</evidence>
<evidence type="ECO:0000256" key="4">
    <source>
        <dbReference type="SAM" id="SignalP"/>
    </source>
</evidence>
<feature type="chain" id="PRO_5046956233" evidence="4">
    <location>
        <begin position="26"/>
        <end position="402"/>
    </location>
</feature>
<dbReference type="RefSeq" id="WP_211909622.1">
    <property type="nucleotide sequence ID" value="NZ_CP036498.1"/>
</dbReference>
<gene>
    <name evidence="6" type="ORF">RPMA_20895</name>
</gene>
<feature type="signal peptide" evidence="4">
    <location>
        <begin position="1"/>
        <end position="25"/>
    </location>
</feature>
<evidence type="ECO:0000313" key="6">
    <source>
        <dbReference type="EMBL" id="QUS41025.1"/>
    </source>
</evidence>
<dbReference type="InterPro" id="IPR028081">
    <property type="entry name" value="Leu-bd"/>
</dbReference>
<accession>A0ABX8AFD2</accession>
<keyword evidence="3" id="KW-0029">Amino-acid transport</keyword>
<name>A0ABX8AFD2_9BRAD</name>
<reference evidence="6 7" key="1">
    <citation type="submission" date="2019-02" db="EMBL/GenBank/DDBJ databases">
        <title>Emended description of the genus Rhodopseudomonas and description of Rhodopseudomonas albus sp. nov., a non-phototrophic, heavy-metal-tolerant bacterium isolated from garden soil.</title>
        <authorList>
            <person name="Bao Z."/>
            <person name="Cao W.W."/>
            <person name="Sato Y."/>
            <person name="Nishizawa T."/>
            <person name="Zhao J."/>
            <person name="Guo Y."/>
            <person name="Ohta H."/>
        </authorList>
    </citation>
    <scope>NUCLEOTIDE SEQUENCE [LARGE SCALE GENOMIC DNA]</scope>
    <source>
        <strain evidence="6 7">SK50-23</strain>
    </source>
</reference>
<sequence>MTRHVLAWAAALALSTTMMSTPSLAQVSDDVVRIGVLTDLSSWGRDNSGPGSVEAARMAVEEFGKTVLGKPIEIISADHQMKSDVGVQVARNWFDNGKVDAVVDIPNSAIAIAVHNLARERNRIALLSGPGSSALTDELCSPNTVQFAYDTYALSKVTASAVIAEGGKSWYFITADYAFGSQLENDATRFIKASGGTVVGGVRHPTNTADFSSFALQAQNSKANVVAFANAGQDTDNSIKQSGEFGLVKGGQKLVGLLMFDTDVHAIGLEAAQGTYLTTASYWNMNDKTRAWSKKFFAKTNVMPTMIQTGVYGAVLHYLKAIKEAGTDDHAKVMAKMRELPIEDTFVHGGKLREDGRVIRDMYLAKVKKPSESKEPWDYLDIVKTVKGEDAYRPVSESKCPC</sequence>
<evidence type="ECO:0000256" key="1">
    <source>
        <dbReference type="ARBA" id="ARBA00010062"/>
    </source>
</evidence>
<keyword evidence="7" id="KW-1185">Reference proteome</keyword>
<dbReference type="SUPFAM" id="SSF53822">
    <property type="entry name" value="Periplasmic binding protein-like I"/>
    <property type="match status" value="1"/>
</dbReference>
<evidence type="ECO:0000259" key="5">
    <source>
        <dbReference type="Pfam" id="PF13458"/>
    </source>
</evidence>
<dbReference type="Gene3D" id="3.40.50.2300">
    <property type="match status" value="2"/>
</dbReference>
<proteinExistence type="inferred from homology"/>
<protein>
    <submittedName>
        <fullName evidence="6">ABC transporter substrate-binding protein</fullName>
    </submittedName>
</protein>
<dbReference type="InterPro" id="IPR051010">
    <property type="entry name" value="BCAA_transport"/>
</dbReference>
<dbReference type="PANTHER" id="PTHR30483:SF6">
    <property type="entry name" value="PERIPLASMIC BINDING PROTEIN OF ABC TRANSPORTER FOR NATURAL AMINO ACIDS"/>
    <property type="match status" value="1"/>
</dbReference>
<dbReference type="Proteomes" id="UP000682843">
    <property type="component" value="Chromosome"/>
</dbReference>
<evidence type="ECO:0000313" key="7">
    <source>
        <dbReference type="Proteomes" id="UP000682843"/>
    </source>
</evidence>
<feature type="domain" description="Leucine-binding protein" evidence="5">
    <location>
        <begin position="32"/>
        <end position="368"/>
    </location>
</feature>
<dbReference type="EMBL" id="CP036498">
    <property type="protein sequence ID" value="QUS41025.1"/>
    <property type="molecule type" value="Genomic_DNA"/>
</dbReference>
<dbReference type="Pfam" id="PF13458">
    <property type="entry name" value="Peripla_BP_6"/>
    <property type="match status" value="1"/>
</dbReference>
<dbReference type="CDD" id="cd06327">
    <property type="entry name" value="PBP1_SBP-like"/>
    <property type="match status" value="1"/>
</dbReference>
<evidence type="ECO:0000256" key="3">
    <source>
        <dbReference type="ARBA" id="ARBA00022970"/>
    </source>
</evidence>
<keyword evidence="3" id="KW-0813">Transport</keyword>
<organism evidence="6 7">
    <name type="scientific">Tardiphaga alba</name>
    <dbReference type="NCBI Taxonomy" id="340268"/>
    <lineage>
        <taxon>Bacteria</taxon>
        <taxon>Pseudomonadati</taxon>
        <taxon>Pseudomonadota</taxon>
        <taxon>Alphaproteobacteria</taxon>
        <taxon>Hyphomicrobiales</taxon>
        <taxon>Nitrobacteraceae</taxon>
        <taxon>Tardiphaga</taxon>
    </lineage>
</organism>